<dbReference type="PANTHER" id="PTHR42937">
    <property type="match status" value="1"/>
</dbReference>
<organism evidence="4 5">
    <name type="scientific">Streptomyces oryzae</name>
    <dbReference type="NCBI Taxonomy" id="1434886"/>
    <lineage>
        <taxon>Bacteria</taxon>
        <taxon>Bacillati</taxon>
        <taxon>Actinomycetota</taxon>
        <taxon>Actinomycetes</taxon>
        <taxon>Kitasatosporales</taxon>
        <taxon>Streptomycetaceae</taxon>
        <taxon>Streptomyces</taxon>
    </lineage>
</organism>
<comment type="caution">
    <text evidence="4">The sequence shown here is derived from an EMBL/GenBank/DDBJ whole genome shotgun (WGS) entry which is preliminary data.</text>
</comment>
<evidence type="ECO:0000313" key="4">
    <source>
        <dbReference type="EMBL" id="MBO8192449.1"/>
    </source>
</evidence>
<reference evidence="4 5" key="1">
    <citation type="submission" date="2020-11" db="EMBL/GenBank/DDBJ databases">
        <title>Streptomyces spirodelae sp. nov., isolated from duckweed.</title>
        <authorList>
            <person name="Saimee Y."/>
            <person name="Duangmal K."/>
        </authorList>
    </citation>
    <scope>NUCLEOTIDE SEQUENCE [LARGE SCALE GENOMIC DNA]</scope>
    <source>
        <strain evidence="4 5">S16-07</strain>
    </source>
</reference>
<proteinExistence type="predicted"/>
<gene>
    <name evidence="4" type="ORF">ITI46_12340</name>
</gene>
<keyword evidence="4" id="KW-0456">Lyase</keyword>
<dbReference type="Proteomes" id="UP001519064">
    <property type="component" value="Unassembled WGS sequence"/>
</dbReference>
<dbReference type="PANTHER" id="PTHR42937:SF1">
    <property type="entry name" value="DIAMINOPROPIONATE AMMONIA-LYASE"/>
    <property type="match status" value="1"/>
</dbReference>
<dbReference type="GO" id="GO:0008838">
    <property type="term" value="F:diaminopropionate ammonia-lyase activity"/>
    <property type="evidence" value="ECO:0007669"/>
    <property type="project" value="UniProtKB-EC"/>
</dbReference>
<protein>
    <submittedName>
        <fullName evidence="4">Diaminopropionate ammonia-lyase</fullName>
        <ecNumber evidence="4">4.3.1.15</ecNumber>
    </submittedName>
</protein>
<dbReference type="InterPro" id="IPR001926">
    <property type="entry name" value="TrpB-like_PALP"/>
</dbReference>
<feature type="domain" description="Tryptophan synthase beta chain-like PALP" evidence="3">
    <location>
        <begin position="13"/>
        <end position="320"/>
    </location>
</feature>
<dbReference type="InterPro" id="IPR036052">
    <property type="entry name" value="TrpB-like_PALP_sf"/>
</dbReference>
<evidence type="ECO:0000259" key="3">
    <source>
        <dbReference type="Pfam" id="PF00291"/>
    </source>
</evidence>
<evidence type="ECO:0000313" key="5">
    <source>
        <dbReference type="Proteomes" id="UP001519064"/>
    </source>
</evidence>
<dbReference type="Pfam" id="PF00291">
    <property type="entry name" value="PALP"/>
    <property type="match status" value="1"/>
</dbReference>
<dbReference type="NCBIfam" id="NF006058">
    <property type="entry name" value="PRK08206.1"/>
    <property type="match status" value="1"/>
</dbReference>
<dbReference type="EC" id="4.3.1.15" evidence="4"/>
<comment type="cofactor">
    <cofactor evidence="1">
        <name>pyridoxal 5'-phosphate</name>
        <dbReference type="ChEBI" id="CHEBI:597326"/>
    </cofactor>
</comment>
<keyword evidence="2" id="KW-0663">Pyridoxal phosphate</keyword>
<accession>A0ABS3XAR2</accession>
<dbReference type="Gene3D" id="3.40.50.1100">
    <property type="match status" value="2"/>
</dbReference>
<sequence length="358" mass="37879">MAPEPRSFHARIPGYRPTPLLPLDAVASEFGLGSVWMKYEHDRFGLPAFKALGALWAVYRWLDQRIPGGLDARWTSFEDLRALTPEAGPLTLVAATDGNHGRAVARVAALFGFQAHILVPAGTAASRMAAIAAEGARVEEVDAEYDAVVRRAAALADSTHLVVSDTSWDGYVDIPRFVAEGYATLFAEIDDVLLDRSAPRPDMVVVPVGVGALAQAAITHYGAAGTAVVSVEPSDAACVLASLRADERTTVRGPHRSMMAGLNCGTPSKVAWPAMRDGLAAALAIDDDHAVRAMRMLADQGIEVGETGAASLAGLIALAGRELRPLREALPWSPTSSVVLLATEGITDPLNYARMVAR</sequence>
<evidence type="ECO:0000256" key="1">
    <source>
        <dbReference type="ARBA" id="ARBA00001933"/>
    </source>
</evidence>
<evidence type="ECO:0000256" key="2">
    <source>
        <dbReference type="ARBA" id="ARBA00022898"/>
    </source>
</evidence>
<dbReference type="EMBL" id="JADKMA010000050">
    <property type="protein sequence ID" value="MBO8192449.1"/>
    <property type="molecule type" value="Genomic_DNA"/>
</dbReference>
<dbReference type="SUPFAM" id="SSF53686">
    <property type="entry name" value="Tryptophan synthase beta subunit-like PLP-dependent enzymes"/>
    <property type="match status" value="1"/>
</dbReference>
<keyword evidence="5" id="KW-1185">Reference proteome</keyword>
<name>A0ABS3XAR2_9ACTN</name>